<dbReference type="InterPro" id="IPR004210">
    <property type="entry name" value="BESS_motif"/>
</dbReference>
<dbReference type="EMBL" id="CARXXK010000001">
    <property type="protein sequence ID" value="CAI6349940.1"/>
    <property type="molecule type" value="Genomic_DNA"/>
</dbReference>
<accession>A0AAV0W298</accession>
<evidence type="ECO:0000313" key="5">
    <source>
        <dbReference type="Proteomes" id="UP001160148"/>
    </source>
</evidence>
<dbReference type="Pfam" id="PF02944">
    <property type="entry name" value="BESS"/>
    <property type="match status" value="1"/>
</dbReference>
<gene>
    <name evidence="4" type="ORF">MEUPH1_LOCUS6451</name>
</gene>
<feature type="compositionally biased region" description="Polar residues" evidence="2">
    <location>
        <begin position="154"/>
        <end position="165"/>
    </location>
</feature>
<feature type="domain" description="BESS" evidence="3">
    <location>
        <begin position="71"/>
        <end position="110"/>
    </location>
</feature>
<organism evidence="4 5">
    <name type="scientific">Macrosiphum euphorbiae</name>
    <name type="common">potato aphid</name>
    <dbReference type="NCBI Taxonomy" id="13131"/>
    <lineage>
        <taxon>Eukaryota</taxon>
        <taxon>Metazoa</taxon>
        <taxon>Ecdysozoa</taxon>
        <taxon>Arthropoda</taxon>
        <taxon>Hexapoda</taxon>
        <taxon>Insecta</taxon>
        <taxon>Pterygota</taxon>
        <taxon>Neoptera</taxon>
        <taxon>Paraneoptera</taxon>
        <taxon>Hemiptera</taxon>
        <taxon>Sternorrhyncha</taxon>
        <taxon>Aphidomorpha</taxon>
        <taxon>Aphidoidea</taxon>
        <taxon>Aphididae</taxon>
        <taxon>Macrosiphini</taxon>
        <taxon>Macrosiphum</taxon>
    </lineage>
</organism>
<dbReference type="GO" id="GO:0003677">
    <property type="term" value="F:DNA binding"/>
    <property type="evidence" value="ECO:0007669"/>
    <property type="project" value="InterPro"/>
</dbReference>
<evidence type="ECO:0000256" key="1">
    <source>
        <dbReference type="PROSITE-ProRule" id="PRU00371"/>
    </source>
</evidence>
<dbReference type="Proteomes" id="UP001160148">
    <property type="component" value="Unassembled WGS sequence"/>
</dbReference>
<dbReference type="GO" id="GO:0005634">
    <property type="term" value="C:nucleus"/>
    <property type="evidence" value="ECO:0007669"/>
    <property type="project" value="UniProtKB-SubCell"/>
</dbReference>
<feature type="compositionally biased region" description="Basic and acidic residues" evidence="2">
    <location>
        <begin position="8"/>
        <end position="18"/>
    </location>
</feature>
<feature type="region of interest" description="Disordered" evidence="2">
    <location>
        <begin position="154"/>
        <end position="183"/>
    </location>
</feature>
<comment type="caution">
    <text evidence="4">The sequence shown here is derived from an EMBL/GenBank/DDBJ whole genome shotgun (WGS) entry which is preliminary data.</text>
</comment>
<proteinExistence type="predicted"/>
<evidence type="ECO:0000259" key="3">
    <source>
        <dbReference type="PROSITE" id="PS51031"/>
    </source>
</evidence>
<name>A0AAV0W298_9HEMI</name>
<comment type="subcellular location">
    <subcellularLocation>
        <location evidence="1">Nucleus</location>
    </subcellularLocation>
</comment>
<evidence type="ECO:0000256" key="2">
    <source>
        <dbReference type="SAM" id="MobiDB-lite"/>
    </source>
</evidence>
<reference evidence="4 5" key="1">
    <citation type="submission" date="2023-01" db="EMBL/GenBank/DDBJ databases">
        <authorList>
            <person name="Whitehead M."/>
        </authorList>
    </citation>
    <scope>NUCLEOTIDE SEQUENCE [LARGE SCALE GENOMIC DNA]</scope>
</reference>
<feature type="region of interest" description="Disordered" evidence="2">
    <location>
        <begin position="1"/>
        <end position="49"/>
    </location>
</feature>
<dbReference type="PROSITE" id="PS51031">
    <property type="entry name" value="BESS"/>
    <property type="match status" value="1"/>
</dbReference>
<sequence>MSSSSIIHDPEVEIKVDAGDISEEDYVSPPPSNNSMNTPGPQNKKQKITPFQQNLLHLMQHPPTQSRSEDMDPDKAFLLSFLPEFKKMNDNQKLDFKIAFMQSVKNILNPPIDHSQNFNANIHQFNNYPNNFGQQTSLTYPSYSQQYLPVHPSSRYSVPQNYSSPTSPPDYSQEDVPRMNHSV</sequence>
<evidence type="ECO:0000313" key="4">
    <source>
        <dbReference type="EMBL" id="CAI6349940.1"/>
    </source>
</evidence>
<dbReference type="AlphaFoldDB" id="A0AAV0W298"/>
<keyword evidence="5" id="KW-1185">Reference proteome</keyword>
<keyword evidence="1" id="KW-0539">Nucleus</keyword>
<protein>
    <recommendedName>
        <fullName evidence="3">BESS domain-containing protein</fullName>
    </recommendedName>
</protein>